<dbReference type="InterPro" id="IPR009078">
    <property type="entry name" value="Ferritin-like_SF"/>
</dbReference>
<dbReference type="CDD" id="cd00657">
    <property type="entry name" value="Ferritin_like"/>
    <property type="match status" value="1"/>
</dbReference>
<evidence type="ECO:0000313" key="2">
    <source>
        <dbReference type="Proteomes" id="UP000667802"/>
    </source>
</evidence>
<dbReference type="AlphaFoldDB" id="A0AAP5IG48"/>
<protein>
    <submittedName>
        <fullName evidence="1">Ferritin-like domain-containing protein</fullName>
    </submittedName>
</protein>
<organism evidence="1 2">
    <name type="scientific">Aetokthonos hydrillicola Thurmond2011</name>
    <dbReference type="NCBI Taxonomy" id="2712845"/>
    <lineage>
        <taxon>Bacteria</taxon>
        <taxon>Bacillati</taxon>
        <taxon>Cyanobacteriota</taxon>
        <taxon>Cyanophyceae</taxon>
        <taxon>Nostocales</taxon>
        <taxon>Hapalosiphonaceae</taxon>
        <taxon>Aetokthonos</taxon>
    </lineage>
</organism>
<accession>A0AAP5IG48</accession>
<dbReference type="EMBL" id="JAALHA020000038">
    <property type="protein sequence ID" value="MDR9900704.1"/>
    <property type="molecule type" value="Genomic_DNA"/>
</dbReference>
<comment type="caution">
    <text evidence="1">The sequence shown here is derived from an EMBL/GenBank/DDBJ whole genome shotgun (WGS) entry which is preliminary data.</text>
</comment>
<dbReference type="RefSeq" id="WP_208342384.1">
    <property type="nucleotide sequence ID" value="NZ_CAWQFN010000136.1"/>
</dbReference>
<sequence length="254" mass="29082">MKKLIIYLIIYIGLRRKQRFIRQLSKLEYGVSIFCKKLAANSPTPDLAQMLNNHAIQEAHHGRMLDSLANGTQHEASENERYFRKRFSIRETDKGKFISIKRSNGEELLNCVDTDINTKGIRLQWDSCKLGEQLVGIFENFDGISQRYLSAKLLFDGKSADSFDWADKLAFMHVLEQETEQFYLALAKIESGTPLGAIASQIVKDEQHHADYLKSTLTQFSTSPQQEIAKWQCKVRSCAPAVLVDLWFFALVRS</sequence>
<gene>
    <name evidence="1" type="ORF">G7B40_040160</name>
</gene>
<name>A0AAP5IG48_9CYAN</name>
<dbReference type="SUPFAM" id="SSF47240">
    <property type="entry name" value="Ferritin-like"/>
    <property type="match status" value="1"/>
</dbReference>
<dbReference type="Proteomes" id="UP000667802">
    <property type="component" value="Unassembled WGS sequence"/>
</dbReference>
<reference evidence="2" key="1">
    <citation type="journal article" date="2021" name="Science">
        <title>Hunting the eagle killer: A cyanobacterial neurotoxin causes vacuolar myelinopathy.</title>
        <authorList>
            <person name="Breinlinger S."/>
            <person name="Phillips T.J."/>
            <person name="Haram B.N."/>
            <person name="Mares J."/>
            <person name="Martinez Yerena J.A."/>
            <person name="Hrouzek P."/>
            <person name="Sobotka R."/>
            <person name="Henderson W.M."/>
            <person name="Schmieder P."/>
            <person name="Williams S.M."/>
            <person name="Lauderdale J.D."/>
            <person name="Wilde H.D."/>
            <person name="Gerrin W."/>
            <person name="Kust A."/>
            <person name="Washington J.W."/>
            <person name="Wagner C."/>
            <person name="Geier B."/>
            <person name="Liebeke M."/>
            <person name="Enke H."/>
            <person name="Niedermeyer T.H.J."/>
            <person name="Wilde S.B."/>
        </authorList>
    </citation>
    <scope>NUCLEOTIDE SEQUENCE [LARGE SCALE GENOMIC DNA]</scope>
    <source>
        <strain evidence="2">Thurmond2011</strain>
    </source>
</reference>
<keyword evidence="2" id="KW-1185">Reference proteome</keyword>
<evidence type="ECO:0000313" key="1">
    <source>
        <dbReference type="EMBL" id="MDR9900704.1"/>
    </source>
</evidence>
<proteinExistence type="predicted"/>